<evidence type="ECO:0000313" key="3">
    <source>
        <dbReference type="Proteomes" id="UP001174205"/>
    </source>
</evidence>
<gene>
    <name evidence="2" type="ORF">P5G61_21235</name>
</gene>
<feature type="region of interest" description="Disordered" evidence="1">
    <location>
        <begin position="1"/>
        <end position="87"/>
    </location>
</feature>
<organism evidence="2 3">
    <name type="scientific">Paenibacillus vandeheii</name>
    <dbReference type="NCBI Taxonomy" id="3035917"/>
    <lineage>
        <taxon>Bacteria</taxon>
        <taxon>Bacillati</taxon>
        <taxon>Bacillota</taxon>
        <taxon>Bacilli</taxon>
        <taxon>Bacillales</taxon>
        <taxon>Paenibacillaceae</taxon>
        <taxon>Paenibacillus</taxon>
    </lineage>
</organism>
<dbReference type="RefSeq" id="WP_301248396.1">
    <property type="nucleotide sequence ID" value="NZ_JAROCD010000010.1"/>
</dbReference>
<sequence>MATFRERGGAVSVPVLKGSRAKGNGDLPRTRRSRERPGLKGSRAEGNGDLSRARRSRERPLVVEQPSRIPARAGILDEAAGTQQPFT</sequence>
<name>A0ABT8JH24_9BACL</name>
<protein>
    <submittedName>
        <fullName evidence="2">Uncharacterized protein</fullName>
    </submittedName>
</protein>
<comment type="caution">
    <text evidence="2">The sequence shown here is derived from an EMBL/GenBank/DDBJ whole genome shotgun (WGS) entry which is preliminary data.</text>
</comment>
<proteinExistence type="predicted"/>
<dbReference type="EMBL" id="JAROCD010000010">
    <property type="protein sequence ID" value="MDN4603782.1"/>
    <property type="molecule type" value="Genomic_DNA"/>
</dbReference>
<keyword evidence="3" id="KW-1185">Reference proteome</keyword>
<accession>A0ABT8JH24</accession>
<evidence type="ECO:0000313" key="2">
    <source>
        <dbReference type="EMBL" id="MDN4603782.1"/>
    </source>
</evidence>
<reference evidence="2" key="1">
    <citation type="submission" date="2023-03" db="EMBL/GenBank/DDBJ databases">
        <title>MT1 and MT2 Draft Genomes of Novel Species.</title>
        <authorList>
            <person name="Venkateswaran K."/>
        </authorList>
    </citation>
    <scope>NUCLEOTIDE SEQUENCE</scope>
    <source>
        <strain evidence="2">F6_3S_P_1C</strain>
    </source>
</reference>
<dbReference type="Proteomes" id="UP001174205">
    <property type="component" value="Unassembled WGS sequence"/>
</dbReference>
<evidence type="ECO:0000256" key="1">
    <source>
        <dbReference type="SAM" id="MobiDB-lite"/>
    </source>
</evidence>